<dbReference type="Proteomes" id="UP000597444">
    <property type="component" value="Unassembled WGS sequence"/>
</dbReference>
<sequence>MNEYFQRVRSNYDVLADTYTAHLYNELAHKPLDRDWLARFAASVGTPGPICDLGCGPGHVARFLHEQGAHVLGMDLSPCMIELARQLDPDIEFRVGNMARLDVPTESWGGITAFYSIIHLPATELPVAFGEFWRVLRPSGEVLLAFHVGEEVRHIDMLWDRPVSLDFLFYPRAQIEDHLRAAGFAVVESIERDPYEDVEVATRRAYIRARKLERTT</sequence>
<keyword evidence="2" id="KW-0808">Transferase</keyword>
<evidence type="ECO:0000313" key="5">
    <source>
        <dbReference type="Proteomes" id="UP000597444"/>
    </source>
</evidence>
<organism evidence="4 5">
    <name type="scientific">Reticulibacter mediterranei</name>
    <dbReference type="NCBI Taxonomy" id="2778369"/>
    <lineage>
        <taxon>Bacteria</taxon>
        <taxon>Bacillati</taxon>
        <taxon>Chloroflexota</taxon>
        <taxon>Ktedonobacteria</taxon>
        <taxon>Ktedonobacterales</taxon>
        <taxon>Reticulibacteraceae</taxon>
        <taxon>Reticulibacter</taxon>
    </lineage>
</organism>
<dbReference type="SUPFAM" id="SSF53335">
    <property type="entry name" value="S-adenosyl-L-methionine-dependent methyltransferases"/>
    <property type="match status" value="1"/>
</dbReference>
<keyword evidence="1 4" id="KW-0489">Methyltransferase</keyword>
<evidence type="ECO:0000256" key="1">
    <source>
        <dbReference type="ARBA" id="ARBA00022603"/>
    </source>
</evidence>
<dbReference type="GO" id="GO:0008168">
    <property type="term" value="F:methyltransferase activity"/>
    <property type="evidence" value="ECO:0007669"/>
    <property type="project" value="UniProtKB-KW"/>
</dbReference>
<dbReference type="GO" id="GO:0032259">
    <property type="term" value="P:methylation"/>
    <property type="evidence" value="ECO:0007669"/>
    <property type="project" value="UniProtKB-KW"/>
</dbReference>
<proteinExistence type="predicted"/>
<gene>
    <name evidence="4" type="ORF">KSF_064070</name>
</gene>
<comment type="caution">
    <text evidence="4">The sequence shown here is derived from an EMBL/GenBank/DDBJ whole genome shotgun (WGS) entry which is preliminary data.</text>
</comment>
<dbReference type="RefSeq" id="WP_220206993.1">
    <property type="nucleotide sequence ID" value="NZ_BNJK01000001.1"/>
</dbReference>
<dbReference type="CDD" id="cd02440">
    <property type="entry name" value="AdoMet_MTases"/>
    <property type="match status" value="1"/>
</dbReference>
<evidence type="ECO:0000256" key="2">
    <source>
        <dbReference type="ARBA" id="ARBA00022679"/>
    </source>
</evidence>
<protein>
    <submittedName>
        <fullName evidence="4">Methyltransferase</fullName>
    </submittedName>
</protein>
<dbReference type="AlphaFoldDB" id="A0A8J3IIY0"/>
<dbReference type="InterPro" id="IPR041698">
    <property type="entry name" value="Methyltransf_25"/>
</dbReference>
<accession>A0A8J3IIY0</accession>
<dbReference type="Pfam" id="PF13649">
    <property type="entry name" value="Methyltransf_25"/>
    <property type="match status" value="1"/>
</dbReference>
<dbReference type="PANTHER" id="PTHR43861:SF1">
    <property type="entry name" value="TRANS-ACONITATE 2-METHYLTRANSFERASE"/>
    <property type="match status" value="1"/>
</dbReference>
<dbReference type="EMBL" id="BNJK01000001">
    <property type="protein sequence ID" value="GHO96359.1"/>
    <property type="molecule type" value="Genomic_DNA"/>
</dbReference>
<dbReference type="InterPro" id="IPR029063">
    <property type="entry name" value="SAM-dependent_MTases_sf"/>
</dbReference>
<feature type="domain" description="Methyltransferase" evidence="3">
    <location>
        <begin position="50"/>
        <end position="140"/>
    </location>
</feature>
<evidence type="ECO:0000259" key="3">
    <source>
        <dbReference type="Pfam" id="PF13649"/>
    </source>
</evidence>
<reference evidence="4" key="1">
    <citation type="submission" date="2020-10" db="EMBL/GenBank/DDBJ databases">
        <title>Taxonomic study of unclassified bacteria belonging to the class Ktedonobacteria.</title>
        <authorList>
            <person name="Yabe S."/>
            <person name="Wang C.M."/>
            <person name="Zheng Y."/>
            <person name="Sakai Y."/>
            <person name="Cavaletti L."/>
            <person name="Monciardini P."/>
            <person name="Donadio S."/>
        </authorList>
    </citation>
    <scope>NUCLEOTIDE SEQUENCE</scope>
    <source>
        <strain evidence="4">ID150040</strain>
    </source>
</reference>
<dbReference type="Gene3D" id="3.40.50.150">
    <property type="entry name" value="Vaccinia Virus protein VP39"/>
    <property type="match status" value="1"/>
</dbReference>
<keyword evidence="5" id="KW-1185">Reference proteome</keyword>
<evidence type="ECO:0000313" key="4">
    <source>
        <dbReference type="EMBL" id="GHO96359.1"/>
    </source>
</evidence>
<name>A0A8J3IIY0_9CHLR</name>
<dbReference type="PANTHER" id="PTHR43861">
    <property type="entry name" value="TRANS-ACONITATE 2-METHYLTRANSFERASE-RELATED"/>
    <property type="match status" value="1"/>
</dbReference>